<keyword evidence="2" id="KW-0560">Oxidoreductase</keyword>
<dbReference type="Proteomes" id="UP000718281">
    <property type="component" value="Unassembled WGS sequence"/>
</dbReference>
<dbReference type="Proteomes" id="UP000886632">
    <property type="component" value="Unassembled WGS sequence"/>
</dbReference>
<sequence length="296" mass="31238">MSWTVDEIPDQSGRVVLITGANSGIGLESASVLADRGAHVILGCRDPHKGAAAQRQIAGSTEVLTIDLSSLASVSEAAEALGGRQIDVLVNNAGIMAVPQEASVDGHELQFATNVLGPFALTSLLLDQITDRVVWVSSMMHRAGKLDLADPSFRHHRYNAWRAYSASKLADLMLSYELQRRLTLAGSTVRSYAAHPGYAQTGLQRHTAVLSWPMVHQLESLLKVAQSADQGALPILYAATAPDLPPGSYVGPAGFGEMSGPPRIVGSSAASHDRDAQRTLWSLCEGLTGTSPGLPG</sequence>
<comment type="similarity">
    <text evidence="1">Belongs to the short-chain dehydrogenases/reductases (SDR) family.</text>
</comment>
<protein>
    <submittedName>
        <fullName evidence="3">SDR family NAD(P)-dependent oxidoreductase</fullName>
    </submittedName>
</protein>
<evidence type="ECO:0000256" key="1">
    <source>
        <dbReference type="ARBA" id="ARBA00006484"/>
    </source>
</evidence>
<dbReference type="InterPro" id="IPR002347">
    <property type="entry name" value="SDR_fam"/>
</dbReference>
<dbReference type="Gene3D" id="3.40.50.720">
    <property type="entry name" value="NAD(P)-binding Rossmann-like Domain"/>
    <property type="match status" value="1"/>
</dbReference>
<dbReference type="Pfam" id="PF00106">
    <property type="entry name" value="adh_short"/>
    <property type="match status" value="1"/>
</dbReference>
<evidence type="ECO:0000313" key="4">
    <source>
        <dbReference type="EMBL" id="MBK7273113.1"/>
    </source>
</evidence>
<dbReference type="PANTHER" id="PTHR24320:SF148">
    <property type="entry name" value="NAD(P)-BINDING ROSSMANN-FOLD SUPERFAMILY PROTEIN"/>
    <property type="match status" value="1"/>
</dbReference>
<dbReference type="PRINTS" id="PR00081">
    <property type="entry name" value="GDHRDH"/>
</dbReference>
<proteinExistence type="inferred from homology"/>
<dbReference type="InterPro" id="IPR020904">
    <property type="entry name" value="Sc_DH/Rdtase_CS"/>
</dbReference>
<dbReference type="PANTHER" id="PTHR24320">
    <property type="entry name" value="RETINOL DEHYDROGENASE"/>
    <property type="match status" value="1"/>
</dbReference>
<dbReference type="SUPFAM" id="SSF51735">
    <property type="entry name" value="NAD(P)-binding Rossmann-fold domains"/>
    <property type="match status" value="1"/>
</dbReference>
<dbReference type="GO" id="GO:0016491">
    <property type="term" value="F:oxidoreductase activity"/>
    <property type="evidence" value="ECO:0007669"/>
    <property type="project" value="UniProtKB-KW"/>
</dbReference>
<dbReference type="EMBL" id="JADIXZ010000004">
    <property type="protein sequence ID" value="MBK6300758.1"/>
    <property type="molecule type" value="Genomic_DNA"/>
</dbReference>
<dbReference type="Proteomes" id="UP000726105">
    <property type="component" value="Unassembled WGS sequence"/>
</dbReference>
<dbReference type="CDD" id="cd05327">
    <property type="entry name" value="retinol-DH_like_SDR_c_like"/>
    <property type="match status" value="1"/>
</dbReference>
<dbReference type="NCBIfam" id="NF004846">
    <property type="entry name" value="PRK06197.1"/>
    <property type="match status" value="1"/>
</dbReference>
<name>A0A934X5Q9_9MICO</name>
<dbReference type="InterPro" id="IPR036291">
    <property type="entry name" value="NAD(P)-bd_dom_sf"/>
</dbReference>
<gene>
    <name evidence="3" type="ORF">IPF40_06800</name>
    <name evidence="4" type="ORF">IPI13_08055</name>
    <name evidence="5" type="ORF">IPP00_04610</name>
</gene>
<dbReference type="EMBL" id="JADKGK010000010">
    <property type="protein sequence ID" value="MBL0003282.1"/>
    <property type="molecule type" value="Genomic_DNA"/>
</dbReference>
<accession>A0A934X5Q9</accession>
<dbReference type="PROSITE" id="PS00061">
    <property type="entry name" value="ADH_SHORT"/>
    <property type="match status" value="1"/>
</dbReference>
<evidence type="ECO:0000313" key="5">
    <source>
        <dbReference type="EMBL" id="MBL0003282.1"/>
    </source>
</evidence>
<dbReference type="AlphaFoldDB" id="A0A934X5Q9"/>
<evidence type="ECO:0000313" key="7">
    <source>
        <dbReference type="Proteomes" id="UP000726105"/>
    </source>
</evidence>
<evidence type="ECO:0000313" key="3">
    <source>
        <dbReference type="EMBL" id="MBK6300758.1"/>
    </source>
</evidence>
<evidence type="ECO:0000256" key="2">
    <source>
        <dbReference type="ARBA" id="ARBA00023002"/>
    </source>
</evidence>
<dbReference type="EMBL" id="JADJIB010000002">
    <property type="protein sequence ID" value="MBK7273113.1"/>
    <property type="molecule type" value="Genomic_DNA"/>
</dbReference>
<comment type="caution">
    <text evidence="3">The sequence shown here is derived from an EMBL/GenBank/DDBJ whole genome shotgun (WGS) entry which is preliminary data.</text>
</comment>
<organism evidence="3 6">
    <name type="scientific">Candidatus Phosphoribacter hodrii</name>
    <dbReference type="NCBI Taxonomy" id="2953743"/>
    <lineage>
        <taxon>Bacteria</taxon>
        <taxon>Bacillati</taxon>
        <taxon>Actinomycetota</taxon>
        <taxon>Actinomycetes</taxon>
        <taxon>Micrococcales</taxon>
        <taxon>Dermatophilaceae</taxon>
        <taxon>Candidatus Phosphoribacter</taxon>
    </lineage>
</organism>
<reference evidence="6 7" key="1">
    <citation type="submission" date="2020-10" db="EMBL/GenBank/DDBJ databases">
        <title>Connecting structure to function with the recovery of over 1000 high-quality activated sludge metagenome-assembled genomes encoding full-length rRNA genes using long-read sequencing.</title>
        <authorList>
            <person name="Singleton C.M."/>
            <person name="Petriglieri F."/>
            <person name="Kristensen J.M."/>
            <person name="Kirkegaard R.H."/>
            <person name="Michaelsen T.Y."/>
            <person name="Andersen M.H."/>
            <person name="Karst S.M."/>
            <person name="Dueholm M.S."/>
            <person name="Nielsen P.H."/>
            <person name="Albertsen M."/>
        </authorList>
    </citation>
    <scope>NUCLEOTIDE SEQUENCE [LARGE SCALE GENOMIC DNA]</scope>
    <source>
        <strain evidence="3">AalE_18-Q3-R2-46_BAT3C.188</strain>
        <strain evidence="4">Ega_18-Q3-R5-49_MAXAC.001</strain>
        <strain evidence="5">Ribe_18-Q3-R11-54_MAXAC.001</strain>
    </source>
</reference>
<evidence type="ECO:0000313" key="6">
    <source>
        <dbReference type="Proteomes" id="UP000718281"/>
    </source>
</evidence>